<dbReference type="AlphaFoldDB" id="A0A9P4MAV5"/>
<accession>A0A9P4MAV5</accession>
<organism evidence="1 2">
    <name type="scientific">Rhizodiscina lignyota</name>
    <dbReference type="NCBI Taxonomy" id="1504668"/>
    <lineage>
        <taxon>Eukaryota</taxon>
        <taxon>Fungi</taxon>
        <taxon>Dikarya</taxon>
        <taxon>Ascomycota</taxon>
        <taxon>Pezizomycotina</taxon>
        <taxon>Dothideomycetes</taxon>
        <taxon>Pleosporomycetidae</taxon>
        <taxon>Aulographales</taxon>
        <taxon>Rhizodiscinaceae</taxon>
        <taxon>Rhizodiscina</taxon>
    </lineage>
</organism>
<protein>
    <submittedName>
        <fullName evidence="1">Uncharacterized protein</fullName>
    </submittedName>
</protein>
<reference evidence="1" key="1">
    <citation type="journal article" date="2020" name="Stud. Mycol.">
        <title>101 Dothideomycetes genomes: a test case for predicting lifestyles and emergence of pathogens.</title>
        <authorList>
            <person name="Haridas S."/>
            <person name="Albert R."/>
            <person name="Binder M."/>
            <person name="Bloem J."/>
            <person name="Labutti K."/>
            <person name="Salamov A."/>
            <person name="Andreopoulos B."/>
            <person name="Baker S."/>
            <person name="Barry K."/>
            <person name="Bills G."/>
            <person name="Bluhm B."/>
            <person name="Cannon C."/>
            <person name="Castanera R."/>
            <person name="Culley D."/>
            <person name="Daum C."/>
            <person name="Ezra D."/>
            <person name="Gonzalez J."/>
            <person name="Henrissat B."/>
            <person name="Kuo A."/>
            <person name="Liang C."/>
            <person name="Lipzen A."/>
            <person name="Lutzoni F."/>
            <person name="Magnuson J."/>
            <person name="Mondo S."/>
            <person name="Nolan M."/>
            <person name="Ohm R."/>
            <person name="Pangilinan J."/>
            <person name="Park H.-J."/>
            <person name="Ramirez L."/>
            <person name="Alfaro M."/>
            <person name="Sun H."/>
            <person name="Tritt A."/>
            <person name="Yoshinaga Y."/>
            <person name="Zwiers L.-H."/>
            <person name="Turgeon B."/>
            <person name="Goodwin S."/>
            <person name="Spatafora J."/>
            <person name="Crous P."/>
            <person name="Grigoriev I."/>
        </authorList>
    </citation>
    <scope>NUCLEOTIDE SEQUENCE</scope>
    <source>
        <strain evidence="1">CBS 133067</strain>
    </source>
</reference>
<evidence type="ECO:0000313" key="2">
    <source>
        <dbReference type="Proteomes" id="UP000799772"/>
    </source>
</evidence>
<comment type="caution">
    <text evidence="1">The sequence shown here is derived from an EMBL/GenBank/DDBJ whole genome shotgun (WGS) entry which is preliminary data.</text>
</comment>
<evidence type="ECO:0000313" key="1">
    <source>
        <dbReference type="EMBL" id="KAF2104066.1"/>
    </source>
</evidence>
<sequence length="417" mass="46571">MVAMKRKNGQSTLDSFVVKRPRATTDNVDVLLNQASLHADFHGLDVANNELLSAFSTVVTPAAQKFMTPSIATPAFSIHNTFLLLFKALRNERKSLPGPMADLAQRELPEQLADCLIAAMPGGLIEVMSAGRPWILEELRDSCYRSRKCNKTDCGIYAGLLKSAVRHLYVGKTEVTFMARTNQHIASKNAGHEKFFYNVWRESGASVDWFWLAHLNRQRVLSLTTTHFFYFEFALMATLNAFTDSALTTARLEKWCRLVPDPLLRMLSGGKMVPDSALGKIQQMREALKYRGTNVSIPLCEDRSEFNLAYGATGVWQSATLTQTKRGKKTTRVFQLCVGAIRVNLYENEIAALENTGIVIPLKKSVMYLLQVEIAQGPVPHPQRFAPEVPISTRHEDAHLLGIKAIFQTVDNRDAGI</sequence>
<gene>
    <name evidence="1" type="ORF">NA57DRAFT_70278</name>
</gene>
<proteinExistence type="predicted"/>
<name>A0A9P4MAV5_9PEZI</name>
<dbReference type="Proteomes" id="UP000799772">
    <property type="component" value="Unassembled WGS sequence"/>
</dbReference>
<keyword evidence="2" id="KW-1185">Reference proteome</keyword>
<dbReference type="EMBL" id="ML978121">
    <property type="protein sequence ID" value="KAF2104066.1"/>
    <property type="molecule type" value="Genomic_DNA"/>
</dbReference>